<evidence type="ECO:0000259" key="2">
    <source>
        <dbReference type="PROSITE" id="PS50071"/>
    </source>
</evidence>
<dbReference type="EMBL" id="KN833694">
    <property type="protein sequence ID" value="KIK27826.1"/>
    <property type="molecule type" value="Genomic_DNA"/>
</dbReference>
<comment type="subcellular location">
    <subcellularLocation>
        <location evidence="1">Nucleus</location>
    </subcellularLocation>
</comment>
<dbReference type="SUPFAM" id="SSF46689">
    <property type="entry name" value="Homeodomain-like"/>
    <property type="match status" value="1"/>
</dbReference>
<evidence type="ECO:0000313" key="4">
    <source>
        <dbReference type="Proteomes" id="UP000054018"/>
    </source>
</evidence>
<feature type="non-terminal residue" evidence="3">
    <location>
        <position position="83"/>
    </location>
</feature>
<keyword evidence="1" id="KW-0539">Nucleus</keyword>
<reference evidence="3 4" key="1">
    <citation type="submission" date="2014-04" db="EMBL/GenBank/DDBJ databases">
        <authorList>
            <consortium name="DOE Joint Genome Institute"/>
            <person name="Kuo A."/>
            <person name="Kohler A."/>
            <person name="Costa M.D."/>
            <person name="Nagy L.G."/>
            <person name="Floudas D."/>
            <person name="Copeland A."/>
            <person name="Barry K.W."/>
            <person name="Cichocki N."/>
            <person name="Veneault-Fourrey C."/>
            <person name="LaButti K."/>
            <person name="Lindquist E.A."/>
            <person name="Lipzen A."/>
            <person name="Lundell T."/>
            <person name="Morin E."/>
            <person name="Murat C."/>
            <person name="Sun H."/>
            <person name="Tunlid A."/>
            <person name="Henrissat B."/>
            <person name="Grigoriev I.V."/>
            <person name="Hibbett D.S."/>
            <person name="Martin F."/>
            <person name="Nordberg H.P."/>
            <person name="Cantor M.N."/>
            <person name="Hua S.X."/>
        </authorList>
    </citation>
    <scope>NUCLEOTIDE SEQUENCE [LARGE SCALE GENOMIC DNA]</scope>
    <source>
        <strain evidence="3 4">441</strain>
    </source>
</reference>
<dbReference type="HOGENOM" id="CLU_194178_0_0_1"/>
<dbReference type="Gene3D" id="1.10.10.60">
    <property type="entry name" value="Homeodomain-like"/>
    <property type="match status" value="1"/>
</dbReference>
<gene>
    <name evidence="3" type="ORF">PISMIDRAFT_69728</name>
</gene>
<feature type="domain" description="Homeobox" evidence="2">
    <location>
        <begin position="7"/>
        <end position="68"/>
    </location>
</feature>
<sequence length="83" mass="9355">TMAPRSSQSRGSQNGLSPVHLLELRAIWKEDQRVPSVASRRAWAISRNANPTLVNSWFHRRRAAAKRAGEPITLESYELSLES</sequence>
<keyword evidence="1" id="KW-0371">Homeobox</keyword>
<organism evidence="3 4">
    <name type="scientific">Pisolithus microcarpus 441</name>
    <dbReference type="NCBI Taxonomy" id="765257"/>
    <lineage>
        <taxon>Eukaryota</taxon>
        <taxon>Fungi</taxon>
        <taxon>Dikarya</taxon>
        <taxon>Basidiomycota</taxon>
        <taxon>Agaricomycotina</taxon>
        <taxon>Agaricomycetes</taxon>
        <taxon>Agaricomycetidae</taxon>
        <taxon>Boletales</taxon>
        <taxon>Sclerodermatineae</taxon>
        <taxon>Pisolithaceae</taxon>
        <taxon>Pisolithus</taxon>
    </lineage>
</organism>
<accession>A0A0C9ZEQ7</accession>
<dbReference type="Proteomes" id="UP000054018">
    <property type="component" value="Unassembled WGS sequence"/>
</dbReference>
<evidence type="ECO:0000313" key="3">
    <source>
        <dbReference type="EMBL" id="KIK27826.1"/>
    </source>
</evidence>
<proteinExistence type="predicted"/>
<dbReference type="SMART" id="SM00389">
    <property type="entry name" value="HOX"/>
    <property type="match status" value="1"/>
</dbReference>
<dbReference type="PROSITE" id="PS50071">
    <property type="entry name" value="HOMEOBOX_2"/>
    <property type="match status" value="1"/>
</dbReference>
<dbReference type="OrthoDB" id="3257151at2759"/>
<dbReference type="GO" id="GO:0005634">
    <property type="term" value="C:nucleus"/>
    <property type="evidence" value="ECO:0007669"/>
    <property type="project" value="UniProtKB-SubCell"/>
</dbReference>
<feature type="DNA-binding region" description="Homeobox" evidence="1">
    <location>
        <begin position="9"/>
        <end position="69"/>
    </location>
</feature>
<dbReference type="STRING" id="765257.A0A0C9ZEQ7"/>
<protein>
    <recommendedName>
        <fullName evidence="2">Homeobox domain-containing protein</fullName>
    </recommendedName>
</protein>
<feature type="non-terminal residue" evidence="3">
    <location>
        <position position="1"/>
    </location>
</feature>
<name>A0A0C9ZEQ7_9AGAM</name>
<dbReference type="AlphaFoldDB" id="A0A0C9ZEQ7"/>
<keyword evidence="1" id="KW-0238">DNA-binding</keyword>
<keyword evidence="4" id="KW-1185">Reference proteome</keyword>
<reference evidence="4" key="2">
    <citation type="submission" date="2015-01" db="EMBL/GenBank/DDBJ databases">
        <title>Evolutionary Origins and Diversification of the Mycorrhizal Mutualists.</title>
        <authorList>
            <consortium name="DOE Joint Genome Institute"/>
            <consortium name="Mycorrhizal Genomics Consortium"/>
            <person name="Kohler A."/>
            <person name="Kuo A."/>
            <person name="Nagy L.G."/>
            <person name="Floudas D."/>
            <person name="Copeland A."/>
            <person name="Barry K.W."/>
            <person name="Cichocki N."/>
            <person name="Veneault-Fourrey C."/>
            <person name="LaButti K."/>
            <person name="Lindquist E.A."/>
            <person name="Lipzen A."/>
            <person name="Lundell T."/>
            <person name="Morin E."/>
            <person name="Murat C."/>
            <person name="Riley R."/>
            <person name="Ohm R."/>
            <person name="Sun H."/>
            <person name="Tunlid A."/>
            <person name="Henrissat B."/>
            <person name="Grigoriev I.V."/>
            <person name="Hibbett D.S."/>
            <person name="Martin F."/>
        </authorList>
    </citation>
    <scope>NUCLEOTIDE SEQUENCE [LARGE SCALE GENOMIC DNA]</scope>
    <source>
        <strain evidence="4">441</strain>
    </source>
</reference>
<evidence type="ECO:0000256" key="1">
    <source>
        <dbReference type="PROSITE-ProRule" id="PRU00108"/>
    </source>
</evidence>
<dbReference type="GO" id="GO:0003677">
    <property type="term" value="F:DNA binding"/>
    <property type="evidence" value="ECO:0007669"/>
    <property type="project" value="UniProtKB-UniRule"/>
</dbReference>
<dbReference type="InterPro" id="IPR009057">
    <property type="entry name" value="Homeodomain-like_sf"/>
</dbReference>
<dbReference type="InterPro" id="IPR001356">
    <property type="entry name" value="HD"/>
</dbReference>